<proteinExistence type="predicted"/>
<evidence type="ECO:0000313" key="2">
    <source>
        <dbReference type="Proteomes" id="UP001470586"/>
    </source>
</evidence>
<keyword evidence="2" id="KW-1185">Reference proteome</keyword>
<protein>
    <submittedName>
        <fullName evidence="1">Uncharacterized protein</fullName>
    </submittedName>
</protein>
<sequence>MFTQLRTIKSTINELIKSHSPSIQQKPPNQIISFLKKKI</sequence>
<accession>A0ABZ2YEB3</accession>
<evidence type="ECO:0000313" key="1">
    <source>
        <dbReference type="EMBL" id="WZN38251.1"/>
    </source>
</evidence>
<gene>
    <name evidence="1" type="ORF">M33023_00340</name>
</gene>
<organism evidence="1 2">
    <name type="scientific">Candidatus Phytoplasma asteris</name>
    <dbReference type="NCBI Taxonomy" id="85620"/>
    <lineage>
        <taxon>Bacteria</taxon>
        <taxon>Bacillati</taxon>
        <taxon>Mycoplasmatota</taxon>
        <taxon>Mollicutes</taxon>
        <taxon>Acholeplasmatales</taxon>
        <taxon>Acholeplasmataceae</taxon>
        <taxon>Candidatus Phytoplasma</taxon>
        <taxon>16SrI (Aster yellows group)</taxon>
    </lineage>
</organism>
<reference evidence="1" key="1">
    <citation type="submission" date="2023-06" db="EMBL/GenBank/DDBJ databases">
        <title>Complete Genome of Candidatus Phytoplasma asteris M33.</title>
        <authorList>
            <person name="Toth R."/>
            <person name="Ilic A.-M."/>
            <person name="Huettel B."/>
            <person name="Duduk B."/>
            <person name="Kube M."/>
        </authorList>
    </citation>
    <scope>NUCLEOTIDE SEQUENCE [LARGE SCALE GENOMIC DNA]</scope>
    <source>
        <strain evidence="1">M33</strain>
    </source>
</reference>
<dbReference type="Proteomes" id="UP001470586">
    <property type="component" value="Chromosome"/>
</dbReference>
<name>A0ABZ2YEB3_9MOLU</name>
<dbReference type="EMBL" id="CP128397">
    <property type="protein sequence ID" value="WZN38251.1"/>
    <property type="molecule type" value="Genomic_DNA"/>
</dbReference>